<organism evidence="1 2">
    <name type="scientific">Symbiodinium microadriaticum</name>
    <name type="common">Dinoflagellate</name>
    <name type="synonym">Zooxanthella microadriatica</name>
    <dbReference type="NCBI Taxonomy" id="2951"/>
    <lineage>
        <taxon>Eukaryota</taxon>
        <taxon>Sar</taxon>
        <taxon>Alveolata</taxon>
        <taxon>Dinophyceae</taxon>
        <taxon>Suessiales</taxon>
        <taxon>Symbiodiniaceae</taxon>
        <taxon>Symbiodinium</taxon>
    </lineage>
</organism>
<dbReference type="EMBL" id="LSRX01000553">
    <property type="protein sequence ID" value="OLP94193.1"/>
    <property type="molecule type" value="Genomic_DNA"/>
</dbReference>
<protein>
    <submittedName>
        <fullName evidence="1">Uncharacterized protein</fullName>
    </submittedName>
</protein>
<dbReference type="Proteomes" id="UP000186817">
    <property type="component" value="Unassembled WGS sequence"/>
</dbReference>
<sequence length="155" mass="17754">MAFGGCDADHGQDMGDYGLMWFKGQDTTIVNKFLEERYKQLLAEMPSEYVAAIREALCKANAMVCTWATVSEVQIDSYKYHAFNHIAKYARNDMIKFPFAQMWFKGQDTTIVNKFLEERYKQLLAEMPSEYVAAIREALCKANAMVCTWATVSEV</sequence>
<comment type="caution">
    <text evidence="1">The sequence shown here is derived from an EMBL/GenBank/DDBJ whole genome shotgun (WGS) entry which is preliminary data.</text>
</comment>
<keyword evidence="2" id="KW-1185">Reference proteome</keyword>
<evidence type="ECO:0000313" key="2">
    <source>
        <dbReference type="Proteomes" id="UP000186817"/>
    </source>
</evidence>
<gene>
    <name evidence="1" type="ORF">AK812_SmicGene23810</name>
</gene>
<proteinExistence type="predicted"/>
<dbReference type="AlphaFoldDB" id="A0A1Q9DGB4"/>
<reference evidence="1 2" key="1">
    <citation type="submission" date="2016-02" db="EMBL/GenBank/DDBJ databases">
        <title>Genome analysis of coral dinoflagellate symbionts highlights evolutionary adaptations to a symbiotic lifestyle.</title>
        <authorList>
            <person name="Aranda M."/>
            <person name="Li Y."/>
            <person name="Liew Y.J."/>
            <person name="Baumgarten S."/>
            <person name="Simakov O."/>
            <person name="Wilson M."/>
            <person name="Piel J."/>
            <person name="Ashoor H."/>
            <person name="Bougouffa S."/>
            <person name="Bajic V.B."/>
            <person name="Ryu T."/>
            <person name="Ravasi T."/>
            <person name="Bayer T."/>
            <person name="Micklem G."/>
            <person name="Kim H."/>
            <person name="Bhak J."/>
            <person name="Lajeunesse T.C."/>
            <person name="Voolstra C.R."/>
        </authorList>
    </citation>
    <scope>NUCLEOTIDE SEQUENCE [LARGE SCALE GENOMIC DNA]</scope>
    <source>
        <strain evidence="1 2">CCMP2467</strain>
    </source>
</reference>
<name>A0A1Q9DGB4_SYMMI</name>
<evidence type="ECO:0000313" key="1">
    <source>
        <dbReference type="EMBL" id="OLP94193.1"/>
    </source>
</evidence>
<accession>A0A1Q9DGB4</accession>